<accession>A0A5Q0MGI2</accession>
<name>A0A5Q0MGI2_VARPD</name>
<evidence type="ECO:0000256" key="1">
    <source>
        <dbReference type="SAM" id="SignalP"/>
    </source>
</evidence>
<reference evidence="2 3" key="1">
    <citation type="submission" date="2019-10" db="EMBL/GenBank/DDBJ databases">
        <title>Complete genome sequence of Variovorax paradoxus 5C-2.</title>
        <authorList>
            <person name="Gogoleva N.E."/>
            <person name="Balkin A.S."/>
        </authorList>
    </citation>
    <scope>NUCLEOTIDE SEQUENCE [LARGE SCALE GENOMIC DNA]</scope>
    <source>
        <strain evidence="2 3">5C-2</strain>
    </source>
</reference>
<dbReference type="EMBL" id="CP045644">
    <property type="protein sequence ID" value="QFZ87542.1"/>
    <property type="molecule type" value="Genomic_DNA"/>
</dbReference>
<dbReference type="SUPFAM" id="SSF49464">
    <property type="entry name" value="Carboxypeptidase regulatory domain-like"/>
    <property type="match status" value="1"/>
</dbReference>
<dbReference type="Gene3D" id="2.60.40.10">
    <property type="entry name" value="Immunoglobulins"/>
    <property type="match status" value="1"/>
</dbReference>
<sequence>MSQKFSFAFGAACTAAALLAGCGGGGGGGGGGGAGFPIGLPIVLNPVALSGKATYDSVPNNDGPLLYASTTAKPVRGATVEVLDANTSVQLAVTTTDDSGNYTVSVPANTNITVRVRAQLTRTGPGATWDVTVRDNTRSDALYSMQSASFSSGNTALTRDLRADSGWGGSGYTGTRVAAPFAVLDTVHTSMQKVLSVAPASAFPSLKIFWSTDNAPSTSINLAAGQIGTTFFFNNGSSGRQIYVLGKENVDTDEFDAPVIAHEWGHYYQSAFSRDDSMGGAHDGDDRLDRRLAFSEGWGNAWSGIALNRSNYVDSTGAQQGDGGRLDLSVGPPSGTTPGWFRELSVQAILWNLNRQAGFKPIHDTLTGFQFRGGAPVTSIHAFAAAFKVASPGSTSALTGLLSAQNISSSDAYGAGESNDGGVPGALPMYGALTVGPAPSNACVSNAAGTGNKHGNIAYLRFIAPADREYRVSIGGATVPDFDLFRGGEIARSGNTVSLGAGEYVLAVRDAAMASTPISQKCLTVLVQQQ</sequence>
<dbReference type="Proteomes" id="UP000326780">
    <property type="component" value="Chromosome"/>
</dbReference>
<gene>
    <name evidence="2" type="ORF">GFK26_09600</name>
</gene>
<proteinExistence type="predicted"/>
<feature type="signal peptide" evidence="1">
    <location>
        <begin position="1"/>
        <end position="20"/>
    </location>
</feature>
<dbReference type="InterPro" id="IPR013783">
    <property type="entry name" value="Ig-like_fold"/>
</dbReference>
<evidence type="ECO:0008006" key="4">
    <source>
        <dbReference type="Google" id="ProtNLM"/>
    </source>
</evidence>
<dbReference type="PROSITE" id="PS51257">
    <property type="entry name" value="PROKAR_LIPOPROTEIN"/>
    <property type="match status" value="1"/>
</dbReference>
<organism evidence="2 3">
    <name type="scientific">Variovorax paradoxus</name>
    <dbReference type="NCBI Taxonomy" id="34073"/>
    <lineage>
        <taxon>Bacteria</taxon>
        <taxon>Pseudomonadati</taxon>
        <taxon>Pseudomonadota</taxon>
        <taxon>Betaproteobacteria</taxon>
        <taxon>Burkholderiales</taxon>
        <taxon>Comamonadaceae</taxon>
        <taxon>Variovorax</taxon>
    </lineage>
</organism>
<feature type="chain" id="PRO_5024909427" description="Lipoprotein" evidence="1">
    <location>
        <begin position="21"/>
        <end position="530"/>
    </location>
</feature>
<evidence type="ECO:0000313" key="2">
    <source>
        <dbReference type="EMBL" id="QFZ87542.1"/>
    </source>
</evidence>
<keyword evidence="1" id="KW-0732">Signal</keyword>
<evidence type="ECO:0000313" key="3">
    <source>
        <dbReference type="Proteomes" id="UP000326780"/>
    </source>
</evidence>
<dbReference type="AlphaFoldDB" id="A0A5Q0MGI2"/>
<protein>
    <recommendedName>
        <fullName evidence="4">Lipoprotein</fullName>
    </recommendedName>
</protein>
<dbReference type="InterPro" id="IPR008969">
    <property type="entry name" value="CarboxyPept-like_regulatory"/>
</dbReference>